<reference evidence="8 9" key="1">
    <citation type="submission" date="2022-10" db="EMBL/GenBank/DDBJ databases">
        <title>Marinomonas transparenta sp. nov. and Marinomonas sargassi sp. nov., isolated from marine alga (Sargassum natans (L.) Gaillon).</title>
        <authorList>
            <person name="Wang Y."/>
        </authorList>
    </citation>
    <scope>NUCLEOTIDE SEQUENCE [LARGE SCALE GENOMIC DNA]</scope>
    <source>
        <strain evidence="8 9">C2222</strain>
    </source>
</reference>
<dbReference type="NCBIfam" id="TIGR01396">
    <property type="entry name" value="FlgB"/>
    <property type="match status" value="1"/>
</dbReference>
<dbReference type="PIRSF" id="PIRSF002889">
    <property type="entry name" value="Rod_FlgB"/>
    <property type="match status" value="1"/>
</dbReference>
<keyword evidence="8" id="KW-0969">Cilium</keyword>
<accession>A0ABT2YP31</accession>
<evidence type="ECO:0000259" key="7">
    <source>
        <dbReference type="Pfam" id="PF00460"/>
    </source>
</evidence>
<evidence type="ECO:0000313" key="8">
    <source>
        <dbReference type="EMBL" id="MCV2401510.1"/>
    </source>
</evidence>
<dbReference type="EMBL" id="JAOVZB010000001">
    <property type="protein sequence ID" value="MCV2401510.1"/>
    <property type="molecule type" value="Genomic_DNA"/>
</dbReference>
<evidence type="ECO:0000256" key="3">
    <source>
        <dbReference type="ARBA" id="ARBA00014376"/>
    </source>
</evidence>
<dbReference type="PANTHER" id="PTHR30435">
    <property type="entry name" value="FLAGELLAR PROTEIN"/>
    <property type="match status" value="1"/>
</dbReference>
<evidence type="ECO:0000256" key="5">
    <source>
        <dbReference type="ARBA" id="ARBA00024934"/>
    </source>
</evidence>
<keyword evidence="9" id="KW-1185">Reference proteome</keyword>
<sequence>MAISFDKAFAGYDKTLQFRSARAEVLANNIANADTPNYKARDLSFDSLLQDQSNKLRLAGTNEKHIGGFGDTDSLGGSLLYRNASQPSLDGNNVDLQREQAEYAQNSLQFDTSFMFLDRKISGMKKALTGN</sequence>
<keyword evidence="4 6" id="KW-0975">Bacterial flagellum</keyword>
<name>A0ABT2YP31_9GAMM</name>
<dbReference type="InterPro" id="IPR006300">
    <property type="entry name" value="FlgB"/>
</dbReference>
<comment type="subunit">
    <text evidence="6">The basal body constitutes a major portion of the flagellar organelle and consists of a number of rings mounted on a central rod.</text>
</comment>
<comment type="caution">
    <text evidence="8">The sequence shown here is derived from an EMBL/GenBank/DDBJ whole genome shotgun (WGS) entry which is preliminary data.</text>
</comment>
<organism evidence="8 9">
    <name type="scientific">Marinomonas sargassi</name>
    <dbReference type="NCBI Taxonomy" id="2984494"/>
    <lineage>
        <taxon>Bacteria</taxon>
        <taxon>Pseudomonadati</taxon>
        <taxon>Pseudomonadota</taxon>
        <taxon>Gammaproteobacteria</taxon>
        <taxon>Oceanospirillales</taxon>
        <taxon>Oceanospirillaceae</taxon>
        <taxon>Marinomonas</taxon>
    </lineage>
</organism>
<keyword evidence="8" id="KW-0282">Flagellum</keyword>
<dbReference type="Pfam" id="PF00460">
    <property type="entry name" value="Flg_bb_rod"/>
    <property type="match status" value="1"/>
</dbReference>
<comment type="subcellular location">
    <subcellularLocation>
        <location evidence="1 6">Bacterial flagellum basal body</location>
    </subcellularLocation>
</comment>
<dbReference type="RefSeq" id="WP_263528885.1">
    <property type="nucleotide sequence ID" value="NZ_JAOVZB010000001.1"/>
</dbReference>
<evidence type="ECO:0000256" key="2">
    <source>
        <dbReference type="ARBA" id="ARBA00009677"/>
    </source>
</evidence>
<proteinExistence type="inferred from homology"/>
<evidence type="ECO:0000256" key="1">
    <source>
        <dbReference type="ARBA" id="ARBA00004117"/>
    </source>
</evidence>
<gene>
    <name evidence="8" type="primary">flgB</name>
    <name evidence="8" type="ORF">OFY17_01310</name>
</gene>
<keyword evidence="8" id="KW-0966">Cell projection</keyword>
<comment type="function">
    <text evidence="5 6">Structural component of flagellum, the bacterial motility apparatus. Part of the rod structure of flagellar basal body.</text>
</comment>
<feature type="domain" description="Flagellar basal body rod protein N-terminal" evidence="7">
    <location>
        <begin position="16"/>
        <end position="39"/>
    </location>
</feature>
<dbReference type="PANTHER" id="PTHR30435:SF12">
    <property type="entry name" value="FLAGELLAR BASAL BODY ROD PROTEIN FLGB"/>
    <property type="match status" value="1"/>
</dbReference>
<evidence type="ECO:0000256" key="4">
    <source>
        <dbReference type="ARBA" id="ARBA00023143"/>
    </source>
</evidence>
<evidence type="ECO:0000256" key="6">
    <source>
        <dbReference type="PIRNR" id="PIRNR002889"/>
    </source>
</evidence>
<dbReference type="Proteomes" id="UP001209713">
    <property type="component" value="Unassembled WGS sequence"/>
</dbReference>
<dbReference type="InterPro" id="IPR001444">
    <property type="entry name" value="Flag_bb_rod_N"/>
</dbReference>
<protein>
    <recommendedName>
        <fullName evidence="3 6">Flagellar basal body rod protein FlgB</fullName>
    </recommendedName>
</protein>
<evidence type="ECO:0000313" key="9">
    <source>
        <dbReference type="Proteomes" id="UP001209713"/>
    </source>
</evidence>
<comment type="similarity">
    <text evidence="2 6">Belongs to the flagella basal body rod proteins family.</text>
</comment>